<dbReference type="EMBL" id="DF820456">
    <property type="protein sequence ID" value="GAK50184.1"/>
    <property type="molecule type" value="Genomic_DNA"/>
</dbReference>
<dbReference type="AlphaFoldDB" id="A0A0S6VS00"/>
<dbReference type="STRING" id="1499966.U14_01411"/>
<sequence>MRNIGIALLLLICLGCGVEHSTIRIPQETCWETQDVSIIQLIANPAQFHQKSIRVIGFARIEFEGTQLYLSREFAEYRISENAIWLDVPLSDEFQQYDQQYVLLEGTFDKDAHGHMGLSAGTIKQISRIKIWPKIE</sequence>
<protein>
    <submittedName>
        <fullName evidence="1">Uncharacterized protein</fullName>
    </submittedName>
</protein>
<proteinExistence type="predicted"/>
<name>A0A0S6VS00_9BACT</name>
<dbReference type="Proteomes" id="UP000030700">
    <property type="component" value="Unassembled WGS sequence"/>
</dbReference>
<reference evidence="1" key="1">
    <citation type="journal article" date="2015" name="PeerJ">
        <title>First genomic representation of candidate bacterial phylum KSB3 points to enhanced environmental sensing as a trigger of wastewater bulking.</title>
        <authorList>
            <person name="Sekiguchi Y."/>
            <person name="Ohashi A."/>
            <person name="Parks D.H."/>
            <person name="Yamauchi T."/>
            <person name="Tyson G.W."/>
            <person name="Hugenholtz P."/>
        </authorList>
    </citation>
    <scope>NUCLEOTIDE SEQUENCE [LARGE SCALE GENOMIC DNA]</scope>
</reference>
<accession>A0A0S6VS00</accession>
<keyword evidence="2" id="KW-1185">Reference proteome</keyword>
<organism evidence="1">
    <name type="scientific">Candidatus Moduliflexus flocculans</name>
    <dbReference type="NCBI Taxonomy" id="1499966"/>
    <lineage>
        <taxon>Bacteria</taxon>
        <taxon>Candidatus Moduliflexota</taxon>
        <taxon>Candidatus Moduliflexia</taxon>
        <taxon>Candidatus Moduliflexales</taxon>
        <taxon>Candidatus Moduliflexaceae</taxon>
    </lineage>
</organism>
<gene>
    <name evidence="1" type="ORF">U14_01411</name>
</gene>
<dbReference type="HOGENOM" id="CLU_1871339_0_0_0"/>
<evidence type="ECO:0000313" key="1">
    <source>
        <dbReference type="EMBL" id="GAK50184.1"/>
    </source>
</evidence>
<evidence type="ECO:0000313" key="2">
    <source>
        <dbReference type="Proteomes" id="UP000030700"/>
    </source>
</evidence>